<feature type="compositionally biased region" description="Basic and acidic residues" evidence="9">
    <location>
        <begin position="7"/>
        <end position="22"/>
    </location>
</feature>
<keyword evidence="14" id="KW-1185">Reference proteome</keyword>
<dbReference type="PROSITE" id="PS50126">
    <property type="entry name" value="S1"/>
    <property type="match status" value="1"/>
</dbReference>
<keyword evidence="6" id="KW-0506">mRNA capping</keyword>
<keyword evidence="3" id="KW-0808">Transferase</keyword>
<name>A0AAD7XQ68_9STRA</name>
<keyword evidence="8" id="KW-0175">Coiled coil</keyword>
<evidence type="ECO:0000313" key="13">
    <source>
        <dbReference type="EMBL" id="KAJ8610097.1"/>
    </source>
</evidence>
<dbReference type="GO" id="GO:0005634">
    <property type="term" value="C:nucleus"/>
    <property type="evidence" value="ECO:0007669"/>
    <property type="project" value="TreeGrafter"/>
</dbReference>
<dbReference type="InterPro" id="IPR003029">
    <property type="entry name" value="S1_domain"/>
</dbReference>
<dbReference type="SMART" id="SM00577">
    <property type="entry name" value="CPDc"/>
    <property type="match status" value="1"/>
</dbReference>
<dbReference type="InterPro" id="IPR039753">
    <property type="entry name" value="RG7MT1"/>
</dbReference>
<sequence length="1003" mass="111239">MASQDGEYQRREWRRGGDDRTTGGRGQQQRRQQVSSPPTATTNSSNWRSSSGRDEFVGKTLTARVTTVSTKPQGVFVEGDGFKGRALVRASSSVVVRSLREGEKVRVVVTGSDKQGRLDAKLAPAKTRRESRGGGAASGRKLVILDLNGVLCDRGPYKARRDALAVRPRAMEFLSLCFEHFDVAVWSCGKRENMEMSLFDGRSLVFSWDQSKSTSLWPRTSSVAAGKPLFLKELSKVWETSFDEDDAWRPRRVRYAPGETLLIDNHDEKFEKNPPENCAVVPTWTGDDDDSALGAGSEIVARLARFGNFEAPGQEIEGHESPGERFARLFCASPTHARAVPEYPASRYVELADSPGPRAKPLRRRDLSVIGSEPFLVAEKTDGERGWFFQCGLGTFLLRRDLSVAEKLGDDGDDDKVAILDGEMISDQKLFVAFDAVRCDGEDVGAVETGGALERLARSRKLLEREKTRRDWTIVAKTYWRPSAPDLETKIRRVLETGEFSGKDRTTKSDGLIFARARDVDGYYRAVCFKHKPIVTIDFRLAGYRSGAVDAAVVDGGVEHVVASIRLDRKYPRRTIVECDYRDGEWRVLRERPDKSKPNSLRVAWAGLEALADRLTVEDIVSALRRGADLHAANHYDALQKRRNNRRSLDDEMHRLRRLNNLVKALTIERFFFFNDLRPRPTEDDVEDDDDRTPRVLAVLREPATHGKQQHRGRRKRPASILELGCGRGGDLGKYAAKFEVEALVGVDASVEALKEAKRRWNHHHHHHHHHHKSSSSSSSSSRGAFLAGDVGDSGLSELVAAAAESLGRPREQWADLVACQFALHYACGSRDRLGALFTAVARALEPTNGVFVATVVDWRALRDLLRTSDRRVSTLCSVDADDATLDALEALSPDEDAAAAFGLRYTFSLGDAVEACDEFVVHVPSVAALARDSGLDLRAALPFPRLLAAENDRDPAAFAALAADIGVRPARDDDPHPPLSDDQFKVSSLYLALAFVKQQQPP</sequence>
<dbReference type="PROSITE" id="PS50969">
    <property type="entry name" value="FCP1"/>
    <property type="match status" value="1"/>
</dbReference>
<keyword evidence="4" id="KW-0949">S-adenosyl-L-methionine</keyword>
<evidence type="ECO:0000313" key="14">
    <source>
        <dbReference type="Proteomes" id="UP001230188"/>
    </source>
</evidence>
<feature type="region of interest" description="Disordered" evidence="9">
    <location>
        <begin position="759"/>
        <end position="785"/>
    </location>
</feature>
<dbReference type="PANTHER" id="PTHR12189:SF2">
    <property type="entry name" value="MRNA CAP GUANINE-N7 METHYLTRANSFERASE"/>
    <property type="match status" value="1"/>
</dbReference>
<dbReference type="InterPro" id="IPR036412">
    <property type="entry name" value="HAD-like_sf"/>
</dbReference>
<evidence type="ECO:0000256" key="8">
    <source>
        <dbReference type="SAM" id="Coils"/>
    </source>
</evidence>
<dbReference type="SUPFAM" id="SSF56091">
    <property type="entry name" value="DNA ligase/mRNA capping enzyme, catalytic domain"/>
    <property type="match status" value="1"/>
</dbReference>
<dbReference type="Gene3D" id="3.40.50.150">
    <property type="entry name" value="Vaccinia Virus protein VP39"/>
    <property type="match status" value="1"/>
</dbReference>
<reference evidence="13" key="1">
    <citation type="submission" date="2023-01" db="EMBL/GenBank/DDBJ databases">
        <title>Metagenome sequencing of chrysophaentin producing Chrysophaeum taylorii.</title>
        <authorList>
            <person name="Davison J."/>
            <person name="Bewley C."/>
        </authorList>
    </citation>
    <scope>NUCLEOTIDE SEQUENCE</scope>
    <source>
        <strain evidence="13">NIES-1699</strain>
    </source>
</reference>
<dbReference type="EC" id="2.1.1.56" evidence="1"/>
<evidence type="ECO:0000256" key="1">
    <source>
        <dbReference type="ARBA" id="ARBA00011926"/>
    </source>
</evidence>
<dbReference type="InterPro" id="IPR013846">
    <property type="entry name" value="mRNA_cap_enzyme_C"/>
</dbReference>
<protein>
    <recommendedName>
        <fullName evidence="1">mRNA (guanine-N(7))-methyltransferase</fullName>
        <ecNumber evidence="1">2.1.1.56</ecNumber>
    </recommendedName>
</protein>
<dbReference type="Gene3D" id="2.40.50.140">
    <property type="entry name" value="Nucleic acid-binding proteins"/>
    <property type="match status" value="1"/>
</dbReference>
<gene>
    <name evidence="13" type="ORF">CTAYLR_007100</name>
</gene>
<proteinExistence type="predicted"/>
<dbReference type="InterPro" id="IPR004971">
    <property type="entry name" value="mRNA_G-N7_MeTrfase_dom"/>
</dbReference>
<dbReference type="CDD" id="cd02440">
    <property type="entry name" value="AdoMet_MTases"/>
    <property type="match status" value="1"/>
</dbReference>
<dbReference type="InterPro" id="IPR023214">
    <property type="entry name" value="HAD_sf"/>
</dbReference>
<accession>A0AAD7XQ68</accession>
<feature type="domain" description="FCP1 homology" evidence="11">
    <location>
        <begin position="136"/>
        <end position="306"/>
    </location>
</feature>
<evidence type="ECO:0000256" key="7">
    <source>
        <dbReference type="ARBA" id="ARBA00044712"/>
    </source>
</evidence>
<comment type="caution">
    <text evidence="13">The sequence shown here is derived from an EMBL/GenBank/DDBJ whole genome shotgun (WGS) entry which is preliminary data.</text>
</comment>
<keyword evidence="6" id="KW-0507">mRNA processing</keyword>
<dbReference type="Pfam" id="PF03031">
    <property type="entry name" value="NIF"/>
    <property type="match status" value="1"/>
</dbReference>
<dbReference type="SUPFAM" id="SSF56784">
    <property type="entry name" value="HAD-like"/>
    <property type="match status" value="1"/>
</dbReference>
<dbReference type="InterPro" id="IPR004274">
    <property type="entry name" value="FCP1_dom"/>
</dbReference>
<evidence type="ECO:0000256" key="3">
    <source>
        <dbReference type="ARBA" id="ARBA00022679"/>
    </source>
</evidence>
<dbReference type="SUPFAM" id="SSF53335">
    <property type="entry name" value="S-adenosyl-L-methionine-dependent methyltransferases"/>
    <property type="match status" value="1"/>
</dbReference>
<dbReference type="Pfam" id="PF03919">
    <property type="entry name" value="mRNA_cap_C"/>
    <property type="match status" value="1"/>
</dbReference>
<dbReference type="Pfam" id="PF03291">
    <property type="entry name" value="mRNA_G-N7_MeTrfase"/>
    <property type="match status" value="1"/>
</dbReference>
<evidence type="ECO:0000256" key="2">
    <source>
        <dbReference type="ARBA" id="ARBA00022603"/>
    </source>
</evidence>
<dbReference type="InterPro" id="IPR029063">
    <property type="entry name" value="SAM-dependent_MTases_sf"/>
</dbReference>
<organism evidence="13 14">
    <name type="scientific">Chrysophaeum taylorii</name>
    <dbReference type="NCBI Taxonomy" id="2483200"/>
    <lineage>
        <taxon>Eukaryota</taxon>
        <taxon>Sar</taxon>
        <taxon>Stramenopiles</taxon>
        <taxon>Ochrophyta</taxon>
        <taxon>Pelagophyceae</taxon>
        <taxon>Pelagomonadales</taxon>
        <taxon>Pelagomonadaceae</taxon>
        <taxon>Chrysophaeum</taxon>
    </lineage>
</organism>
<evidence type="ECO:0000259" key="12">
    <source>
        <dbReference type="PROSITE" id="PS51562"/>
    </source>
</evidence>
<dbReference type="AlphaFoldDB" id="A0AAD7XQ68"/>
<keyword evidence="5" id="KW-0694">RNA-binding</keyword>
<evidence type="ECO:0000256" key="4">
    <source>
        <dbReference type="ARBA" id="ARBA00022691"/>
    </source>
</evidence>
<dbReference type="SUPFAM" id="SSF50249">
    <property type="entry name" value="Nucleic acid-binding proteins"/>
    <property type="match status" value="1"/>
</dbReference>
<dbReference type="PANTHER" id="PTHR12189">
    <property type="entry name" value="MRNA GUANINE-7- METHYLTRANSFERASE"/>
    <property type="match status" value="1"/>
</dbReference>
<evidence type="ECO:0000256" key="5">
    <source>
        <dbReference type="ARBA" id="ARBA00022884"/>
    </source>
</evidence>
<feature type="domain" description="S1 motif" evidence="10">
    <location>
        <begin position="58"/>
        <end position="123"/>
    </location>
</feature>
<dbReference type="Proteomes" id="UP001230188">
    <property type="component" value="Unassembled WGS sequence"/>
</dbReference>
<evidence type="ECO:0000259" key="10">
    <source>
        <dbReference type="PROSITE" id="PS50126"/>
    </source>
</evidence>
<dbReference type="Gene3D" id="3.30.470.30">
    <property type="entry name" value="DNA ligase/mRNA capping enzyme"/>
    <property type="match status" value="1"/>
</dbReference>
<feature type="domain" description="MRNA cap 0 methyltransferase" evidence="12">
    <location>
        <begin position="651"/>
        <end position="999"/>
    </location>
</feature>
<evidence type="ECO:0000259" key="11">
    <source>
        <dbReference type="PROSITE" id="PS50969"/>
    </source>
</evidence>
<comment type="catalytic activity">
    <reaction evidence="7">
        <text>a 5'-end (5'-triphosphoguanosine)-ribonucleoside in mRNA + S-adenosyl-L-methionine = a 5'-end (N(7)-methyl 5'-triphosphoguanosine)-ribonucleoside in mRNA + S-adenosyl-L-homocysteine</text>
        <dbReference type="Rhea" id="RHEA:67008"/>
        <dbReference type="Rhea" id="RHEA-COMP:17166"/>
        <dbReference type="Rhea" id="RHEA-COMP:17167"/>
        <dbReference type="ChEBI" id="CHEBI:57856"/>
        <dbReference type="ChEBI" id="CHEBI:59789"/>
        <dbReference type="ChEBI" id="CHEBI:156461"/>
        <dbReference type="ChEBI" id="CHEBI:167617"/>
        <dbReference type="EC" id="2.1.1.56"/>
    </reaction>
</comment>
<dbReference type="GO" id="GO:0003723">
    <property type="term" value="F:RNA binding"/>
    <property type="evidence" value="ECO:0007669"/>
    <property type="project" value="UniProtKB-KW"/>
</dbReference>
<feature type="coiled-coil region" evidence="8">
    <location>
        <begin position="639"/>
        <end position="669"/>
    </location>
</feature>
<feature type="compositionally biased region" description="Basic residues" evidence="9">
    <location>
        <begin position="759"/>
        <end position="774"/>
    </location>
</feature>
<dbReference type="InterPro" id="IPR012340">
    <property type="entry name" value="NA-bd_OB-fold"/>
</dbReference>
<dbReference type="Gene3D" id="3.40.50.1000">
    <property type="entry name" value="HAD superfamily/HAD-like"/>
    <property type="match status" value="1"/>
</dbReference>
<keyword evidence="2" id="KW-0489">Methyltransferase</keyword>
<feature type="region of interest" description="Disordered" evidence="9">
    <location>
        <begin position="1"/>
        <end position="55"/>
    </location>
</feature>
<dbReference type="GO" id="GO:0004482">
    <property type="term" value="F:mRNA 5'-cap (guanine-N7-)-methyltransferase activity"/>
    <property type="evidence" value="ECO:0007669"/>
    <property type="project" value="UniProtKB-EC"/>
</dbReference>
<evidence type="ECO:0000256" key="6">
    <source>
        <dbReference type="ARBA" id="ARBA00023042"/>
    </source>
</evidence>
<feature type="compositionally biased region" description="Low complexity" evidence="9">
    <location>
        <begin position="27"/>
        <end position="46"/>
    </location>
</feature>
<evidence type="ECO:0000256" key="9">
    <source>
        <dbReference type="SAM" id="MobiDB-lite"/>
    </source>
</evidence>
<dbReference type="PROSITE" id="PS51562">
    <property type="entry name" value="RNA_CAP0_MT"/>
    <property type="match status" value="1"/>
</dbReference>
<dbReference type="EMBL" id="JAQMWT010000119">
    <property type="protein sequence ID" value="KAJ8610097.1"/>
    <property type="molecule type" value="Genomic_DNA"/>
</dbReference>